<evidence type="ECO:0000313" key="2">
    <source>
        <dbReference type="EMBL" id="GGH13258.1"/>
    </source>
</evidence>
<keyword evidence="1" id="KW-0812">Transmembrane</keyword>
<gene>
    <name evidence="2" type="ORF">GCM10007036_11700</name>
</gene>
<keyword evidence="3" id="KW-1185">Reference proteome</keyword>
<dbReference type="Proteomes" id="UP000603912">
    <property type="component" value="Unassembled WGS sequence"/>
</dbReference>
<dbReference type="AlphaFoldDB" id="A0A917I5I4"/>
<evidence type="ECO:0000256" key="1">
    <source>
        <dbReference type="SAM" id="Phobius"/>
    </source>
</evidence>
<name>A0A917I5I4_9HYPH</name>
<reference evidence="2" key="2">
    <citation type="submission" date="2020-09" db="EMBL/GenBank/DDBJ databases">
        <authorList>
            <person name="Sun Q."/>
            <person name="Zhou Y."/>
        </authorList>
    </citation>
    <scope>NUCLEOTIDE SEQUENCE</scope>
    <source>
        <strain evidence="2">CGMCC 1.12214</strain>
    </source>
</reference>
<reference evidence="2" key="1">
    <citation type="journal article" date="2014" name="Int. J. Syst. Evol. Microbiol.">
        <title>Complete genome sequence of Corynebacterium casei LMG S-19264T (=DSM 44701T), isolated from a smear-ripened cheese.</title>
        <authorList>
            <consortium name="US DOE Joint Genome Institute (JGI-PGF)"/>
            <person name="Walter F."/>
            <person name="Albersmeier A."/>
            <person name="Kalinowski J."/>
            <person name="Ruckert C."/>
        </authorList>
    </citation>
    <scope>NUCLEOTIDE SEQUENCE</scope>
    <source>
        <strain evidence="2">CGMCC 1.12214</strain>
    </source>
</reference>
<evidence type="ECO:0000313" key="3">
    <source>
        <dbReference type="Proteomes" id="UP000603912"/>
    </source>
</evidence>
<organism evidence="2 3">
    <name type="scientific">Alsobacter metallidurans</name>
    <dbReference type="NCBI Taxonomy" id="340221"/>
    <lineage>
        <taxon>Bacteria</taxon>
        <taxon>Pseudomonadati</taxon>
        <taxon>Pseudomonadota</taxon>
        <taxon>Alphaproteobacteria</taxon>
        <taxon>Hyphomicrobiales</taxon>
        <taxon>Alsobacteraceae</taxon>
        <taxon>Alsobacter</taxon>
    </lineage>
</organism>
<keyword evidence="1" id="KW-0472">Membrane</keyword>
<comment type="caution">
    <text evidence="2">The sequence shown here is derived from an EMBL/GenBank/DDBJ whole genome shotgun (WGS) entry which is preliminary data.</text>
</comment>
<feature type="transmembrane region" description="Helical" evidence="1">
    <location>
        <begin position="19"/>
        <end position="37"/>
    </location>
</feature>
<protein>
    <submittedName>
        <fullName evidence="2">Uncharacterized protein</fullName>
    </submittedName>
</protein>
<accession>A0A917I5I4</accession>
<sequence length="73" mass="8303">MLEARDVILELVDTRSLEIALVVYAAVITFVLGRYAVRYRNLVSAHNKLSTEHSAVRNAYSAQLMELLDKPKR</sequence>
<proteinExistence type="predicted"/>
<keyword evidence="1" id="KW-1133">Transmembrane helix</keyword>
<dbReference type="EMBL" id="BMES01000001">
    <property type="protein sequence ID" value="GGH13258.1"/>
    <property type="molecule type" value="Genomic_DNA"/>
</dbReference>